<dbReference type="STRING" id="709015.GCA_000472485_02547"/>
<sequence>MKNTLPWIVAALFLFLALYFYWQKNEAESRLSIADNQVEAIDQELEEQTEAVDSLEDMVLPPDTMSLVPPGGAAFVDELGTLSQGDIQRLQRKGLENPEAALKNDLNRKQDKLIPTDGVLGGSMAIRDSRILNDRYAMAYYEDGHIGGYMILKYEVSNGNISWKVIDNSKL</sequence>
<dbReference type="KEGG" id="pact:CA264_12575"/>
<evidence type="ECO:0000256" key="2">
    <source>
        <dbReference type="SAM" id="Phobius"/>
    </source>
</evidence>
<dbReference type="EMBL" id="CP021235">
    <property type="protein sequence ID" value="ARS36201.1"/>
    <property type="molecule type" value="Genomic_DNA"/>
</dbReference>
<keyword evidence="2" id="KW-0812">Transmembrane</keyword>
<organism evidence="3 4">
    <name type="scientific">Pontibacter actiniarum</name>
    <dbReference type="NCBI Taxonomy" id="323450"/>
    <lineage>
        <taxon>Bacteria</taxon>
        <taxon>Pseudomonadati</taxon>
        <taxon>Bacteroidota</taxon>
        <taxon>Cytophagia</taxon>
        <taxon>Cytophagales</taxon>
        <taxon>Hymenobacteraceae</taxon>
        <taxon>Pontibacter</taxon>
    </lineage>
</organism>
<proteinExistence type="predicted"/>
<gene>
    <name evidence="3" type="ORF">CA264_12575</name>
</gene>
<evidence type="ECO:0000313" key="4">
    <source>
        <dbReference type="Proteomes" id="UP000266292"/>
    </source>
</evidence>
<dbReference type="RefSeq" id="WP_025607641.1">
    <property type="nucleotide sequence ID" value="NZ_CP021235.1"/>
</dbReference>
<dbReference type="OrthoDB" id="852102at2"/>
<feature type="transmembrane region" description="Helical" evidence="2">
    <location>
        <begin position="6"/>
        <end position="22"/>
    </location>
</feature>
<dbReference type="Proteomes" id="UP000266292">
    <property type="component" value="Chromosome"/>
</dbReference>
<accession>A0A1X9YTQ4</accession>
<keyword evidence="4" id="KW-1185">Reference proteome</keyword>
<keyword evidence="1" id="KW-0175">Coiled coil</keyword>
<feature type="coiled-coil region" evidence="1">
    <location>
        <begin position="24"/>
        <end position="58"/>
    </location>
</feature>
<protein>
    <submittedName>
        <fullName evidence="3">Uncharacterized protein</fullName>
    </submittedName>
</protein>
<dbReference type="AlphaFoldDB" id="A0A1X9YTQ4"/>
<evidence type="ECO:0000256" key="1">
    <source>
        <dbReference type="SAM" id="Coils"/>
    </source>
</evidence>
<evidence type="ECO:0000313" key="3">
    <source>
        <dbReference type="EMBL" id="ARS36201.1"/>
    </source>
</evidence>
<reference evidence="4" key="1">
    <citation type="submission" date="2017-05" db="EMBL/GenBank/DDBJ databases">
        <authorList>
            <person name="Ray J."/>
            <person name="Price M."/>
            <person name="Deutschbauer A."/>
        </authorList>
    </citation>
    <scope>NUCLEOTIDE SEQUENCE [LARGE SCALE GENOMIC DNA]</scope>
    <source>
        <strain evidence="4">DSM 19842</strain>
    </source>
</reference>
<keyword evidence="2" id="KW-1133">Transmembrane helix</keyword>
<keyword evidence="2" id="KW-0472">Membrane</keyword>
<name>A0A1X9YTQ4_9BACT</name>